<comment type="caution">
    <text evidence="2">The sequence shown here is derived from an EMBL/GenBank/DDBJ whole genome shotgun (WGS) entry which is preliminary data.</text>
</comment>
<dbReference type="Proteomes" id="UP001251528">
    <property type="component" value="Unassembled WGS sequence"/>
</dbReference>
<dbReference type="InterPro" id="IPR052228">
    <property type="entry name" value="Sec_Metab_Biosynth_Oxidored"/>
</dbReference>
<name>A0AAJ0G1E1_9HYPO</name>
<accession>A0AAJ0G1E1</accession>
<evidence type="ECO:0000313" key="3">
    <source>
        <dbReference type="Proteomes" id="UP001251528"/>
    </source>
</evidence>
<dbReference type="PANTHER" id="PTHR47534">
    <property type="entry name" value="YALI0E05731P"/>
    <property type="match status" value="1"/>
</dbReference>
<dbReference type="AlphaFoldDB" id="A0AAJ0G1E1"/>
<keyword evidence="1" id="KW-0560">Oxidoreductase</keyword>
<organism evidence="2 3">
    <name type="scientific">Conoideocrella luteorostrata</name>
    <dbReference type="NCBI Taxonomy" id="1105319"/>
    <lineage>
        <taxon>Eukaryota</taxon>
        <taxon>Fungi</taxon>
        <taxon>Dikarya</taxon>
        <taxon>Ascomycota</taxon>
        <taxon>Pezizomycotina</taxon>
        <taxon>Sordariomycetes</taxon>
        <taxon>Hypocreomycetidae</taxon>
        <taxon>Hypocreales</taxon>
        <taxon>Clavicipitaceae</taxon>
        <taxon>Conoideocrella</taxon>
    </lineage>
</organism>
<evidence type="ECO:0000313" key="2">
    <source>
        <dbReference type="EMBL" id="KAK2609109.1"/>
    </source>
</evidence>
<keyword evidence="3" id="KW-1185">Reference proteome</keyword>
<proteinExistence type="predicted"/>
<dbReference type="Gene3D" id="3.40.50.720">
    <property type="entry name" value="NAD(P)-binding Rossmann-like Domain"/>
    <property type="match status" value="1"/>
</dbReference>
<sequence length="357" mass="38656">MPHMETIRNSLAELASGPPLVVALAGGTTGIGAYVAKALASAFAKNGTKLRVYIVGRNATRAATVIAESQRISPASEWRFVQATDLALISEVDRCCAEIIQQETEAPFHGGPIRLDLLYMTHGYPVLKERTTTREGLDAFISIVYYSRIRFITQLLPLLTASPKSGHVISVYAGTFEDGTKPGDSPIGCPPPSIYGVTSVRKHTSFMKTFMFEEFADKHAGKLSLTHIYPGLVDGPGFTSPEMPLWFRAVWRLLKPLSKLYMTSADDCGDVLLYLATARYPAKDTMKNSQVLVGGLEVARSSNGEVGGGCYTVGQRADATNKVSYEKVRSAETGKQVWDHTMDILNGVEAANSAAAR</sequence>
<dbReference type="EMBL" id="JASWJB010000027">
    <property type="protein sequence ID" value="KAK2609109.1"/>
    <property type="molecule type" value="Genomic_DNA"/>
</dbReference>
<dbReference type="SUPFAM" id="SSF51735">
    <property type="entry name" value="NAD(P)-binding Rossmann-fold domains"/>
    <property type="match status" value="1"/>
</dbReference>
<dbReference type="PANTHER" id="PTHR47534:SF3">
    <property type="entry name" value="ALCOHOL DEHYDROGENASE-LIKE C-TERMINAL DOMAIN-CONTAINING PROTEIN"/>
    <property type="match status" value="1"/>
</dbReference>
<reference evidence="2" key="1">
    <citation type="submission" date="2023-06" db="EMBL/GenBank/DDBJ databases">
        <title>Conoideocrella luteorostrata (Hypocreales: Clavicipitaceae), a potential biocontrol fungus for elongate hemlock scale in United States Christmas tree production areas.</title>
        <authorList>
            <person name="Barrett H."/>
            <person name="Lovett B."/>
            <person name="Macias A.M."/>
            <person name="Stajich J.E."/>
            <person name="Kasson M.T."/>
        </authorList>
    </citation>
    <scope>NUCLEOTIDE SEQUENCE</scope>
    <source>
        <strain evidence="2">ARSEF 14590</strain>
    </source>
</reference>
<protein>
    <submittedName>
        <fullName evidence="2">Uncharacterized protein</fullName>
    </submittedName>
</protein>
<dbReference type="InterPro" id="IPR036291">
    <property type="entry name" value="NAD(P)-bd_dom_sf"/>
</dbReference>
<dbReference type="GO" id="GO:0016491">
    <property type="term" value="F:oxidoreductase activity"/>
    <property type="evidence" value="ECO:0007669"/>
    <property type="project" value="UniProtKB-KW"/>
</dbReference>
<gene>
    <name evidence="2" type="ORF">QQS21_002336</name>
</gene>
<evidence type="ECO:0000256" key="1">
    <source>
        <dbReference type="ARBA" id="ARBA00023002"/>
    </source>
</evidence>